<reference evidence="2 3" key="1">
    <citation type="journal article" date="2015" name="Proc. Natl. Acad. Sci. U.S.A.">
        <title>The resurrection genome of Boea hygrometrica: A blueprint for survival of dehydration.</title>
        <authorList>
            <person name="Xiao L."/>
            <person name="Yang G."/>
            <person name="Zhang L."/>
            <person name="Yang X."/>
            <person name="Zhao S."/>
            <person name="Ji Z."/>
            <person name="Zhou Q."/>
            <person name="Hu M."/>
            <person name="Wang Y."/>
            <person name="Chen M."/>
            <person name="Xu Y."/>
            <person name="Jin H."/>
            <person name="Xiao X."/>
            <person name="Hu G."/>
            <person name="Bao F."/>
            <person name="Hu Y."/>
            <person name="Wan P."/>
            <person name="Li L."/>
            <person name="Deng X."/>
            <person name="Kuang T."/>
            <person name="Xiang C."/>
            <person name="Zhu J.K."/>
            <person name="Oliver M.J."/>
            <person name="He Y."/>
        </authorList>
    </citation>
    <scope>NUCLEOTIDE SEQUENCE [LARGE SCALE GENOMIC DNA]</scope>
    <source>
        <strain evidence="3">cv. XS01</strain>
    </source>
</reference>
<gene>
    <name evidence="2" type="ORF">F511_03301</name>
</gene>
<accession>A0A2Z7BFY7</accession>
<evidence type="ECO:0000313" key="3">
    <source>
        <dbReference type="Proteomes" id="UP000250235"/>
    </source>
</evidence>
<dbReference type="Proteomes" id="UP000250235">
    <property type="component" value="Unassembled WGS sequence"/>
</dbReference>
<keyword evidence="3" id="KW-1185">Reference proteome</keyword>
<dbReference type="EMBL" id="KV006334">
    <property type="protein sequence ID" value="KZV33035.1"/>
    <property type="molecule type" value="Genomic_DNA"/>
</dbReference>
<dbReference type="AlphaFoldDB" id="A0A2Z7BFY7"/>
<evidence type="ECO:0000256" key="1">
    <source>
        <dbReference type="SAM" id="MobiDB-lite"/>
    </source>
</evidence>
<name>A0A2Z7BFY7_9LAMI</name>
<protein>
    <submittedName>
        <fullName evidence="2">Uncharacterized protein</fullName>
    </submittedName>
</protein>
<feature type="compositionally biased region" description="Polar residues" evidence="1">
    <location>
        <begin position="1"/>
        <end position="20"/>
    </location>
</feature>
<proteinExistence type="predicted"/>
<feature type="region of interest" description="Disordered" evidence="1">
    <location>
        <begin position="1"/>
        <end position="65"/>
    </location>
</feature>
<organism evidence="2 3">
    <name type="scientific">Dorcoceras hygrometricum</name>
    <dbReference type="NCBI Taxonomy" id="472368"/>
    <lineage>
        <taxon>Eukaryota</taxon>
        <taxon>Viridiplantae</taxon>
        <taxon>Streptophyta</taxon>
        <taxon>Embryophyta</taxon>
        <taxon>Tracheophyta</taxon>
        <taxon>Spermatophyta</taxon>
        <taxon>Magnoliopsida</taxon>
        <taxon>eudicotyledons</taxon>
        <taxon>Gunneridae</taxon>
        <taxon>Pentapetalae</taxon>
        <taxon>asterids</taxon>
        <taxon>lamiids</taxon>
        <taxon>Lamiales</taxon>
        <taxon>Gesneriaceae</taxon>
        <taxon>Didymocarpoideae</taxon>
        <taxon>Trichosporeae</taxon>
        <taxon>Loxocarpinae</taxon>
        <taxon>Dorcoceras</taxon>
    </lineage>
</organism>
<sequence length="150" mass="16611">MTLSSRNTPDLSTSPRANTRSHSEFSGDFSNLGSNKILRETKGLSRRTLRSGRSTNRSQGIQHYGFSPAPLFPKFIDRKPPRFGRNLSPKFAHDFFASDDFQAKIQAAPSTIRNGEGTVVVAVMCSTILRRRFGRRRGVEAAAADFEGFG</sequence>
<evidence type="ECO:0000313" key="2">
    <source>
        <dbReference type="EMBL" id="KZV33035.1"/>
    </source>
</evidence>